<sequence length="252" mass="28921">MTLHAQRILVVVVKPPPIKKNMLASRLSQKDLLYAIFFTDADTEEDPRHAEVMADENFDENQLNEKRQMELQIERLKEKLQQEPITQQNLELENSKLRFGLKRFCNSKQYMNCYVGMSLPMEIKTTNEEKIEYKARKQARRILERDGTTEPERERAHKNPPKNADTDEGLMEHLKTRTIEEHDLANGLAAANASASWDDIANNAKSGVGELGGVKSSVLLHSYRLGHWLTLSKSRSQEREALGGVVRRRSRP</sequence>
<evidence type="ECO:0000313" key="3">
    <source>
        <dbReference type="Proteomes" id="UP000001593"/>
    </source>
</evidence>
<protein>
    <submittedName>
        <fullName evidence="2">Uncharacterized protein</fullName>
    </submittedName>
</protein>
<keyword evidence="3" id="KW-1185">Reference proteome</keyword>
<dbReference type="Proteomes" id="UP000001593">
    <property type="component" value="Unassembled WGS sequence"/>
</dbReference>
<dbReference type="HOGENOM" id="CLU_1103878_0_0_1"/>
<dbReference type="EMBL" id="DS469523">
    <property type="protein sequence ID" value="EDO46985.1"/>
    <property type="molecule type" value="Genomic_DNA"/>
</dbReference>
<dbReference type="AlphaFoldDB" id="A7RNU0"/>
<reference evidence="2 3" key="1">
    <citation type="journal article" date="2007" name="Science">
        <title>Sea anemone genome reveals ancestral eumetazoan gene repertoire and genomic organization.</title>
        <authorList>
            <person name="Putnam N.H."/>
            <person name="Srivastava M."/>
            <person name="Hellsten U."/>
            <person name="Dirks B."/>
            <person name="Chapman J."/>
            <person name="Salamov A."/>
            <person name="Terry A."/>
            <person name="Shapiro H."/>
            <person name="Lindquist E."/>
            <person name="Kapitonov V.V."/>
            <person name="Jurka J."/>
            <person name="Genikhovich G."/>
            <person name="Grigoriev I.V."/>
            <person name="Lucas S.M."/>
            <person name="Steele R.E."/>
            <person name="Finnerty J.R."/>
            <person name="Technau U."/>
            <person name="Martindale M.Q."/>
            <person name="Rokhsar D.S."/>
        </authorList>
    </citation>
    <scope>NUCLEOTIDE SEQUENCE [LARGE SCALE GENOMIC DNA]</scope>
    <source>
        <strain evidence="3">CH2 X CH6</strain>
    </source>
</reference>
<name>A7RNU0_NEMVE</name>
<proteinExistence type="predicted"/>
<evidence type="ECO:0000256" key="1">
    <source>
        <dbReference type="SAM" id="MobiDB-lite"/>
    </source>
</evidence>
<dbReference type="InParanoid" id="A7RNU0"/>
<organism evidence="2 3">
    <name type="scientific">Nematostella vectensis</name>
    <name type="common">Starlet sea anemone</name>
    <dbReference type="NCBI Taxonomy" id="45351"/>
    <lineage>
        <taxon>Eukaryota</taxon>
        <taxon>Metazoa</taxon>
        <taxon>Cnidaria</taxon>
        <taxon>Anthozoa</taxon>
        <taxon>Hexacorallia</taxon>
        <taxon>Actiniaria</taxon>
        <taxon>Edwardsiidae</taxon>
        <taxon>Nematostella</taxon>
    </lineage>
</organism>
<feature type="region of interest" description="Disordered" evidence="1">
    <location>
        <begin position="137"/>
        <end position="167"/>
    </location>
</feature>
<gene>
    <name evidence="2" type="ORF">NEMVEDRAFT_v1g199853</name>
</gene>
<accession>A7RNU0</accession>
<feature type="compositionally biased region" description="Basic and acidic residues" evidence="1">
    <location>
        <begin position="137"/>
        <end position="157"/>
    </location>
</feature>
<evidence type="ECO:0000313" key="2">
    <source>
        <dbReference type="EMBL" id="EDO46985.1"/>
    </source>
</evidence>